<accession>A0ABY5IVM8</accession>
<keyword evidence="1" id="KW-1133">Transmembrane helix</keyword>
<dbReference type="RefSeq" id="WP_256551265.1">
    <property type="nucleotide sequence ID" value="NZ_CP101751.1"/>
</dbReference>
<protein>
    <recommendedName>
        <fullName evidence="4">DUF1211 domain-containing protein</fullName>
    </recommendedName>
</protein>
<reference evidence="2" key="1">
    <citation type="submission" date="2022-07" db="EMBL/GenBank/DDBJ databases">
        <title>Isolation, identification, and degradation of a PFOSA degrading strain from sewage treatment plant.</title>
        <authorList>
            <person name="Zhang L."/>
            <person name="Huo Y."/>
        </authorList>
    </citation>
    <scope>NUCLEOTIDE SEQUENCE</scope>
    <source>
        <strain evidence="2">C1</strain>
    </source>
</reference>
<name>A0ABY5IVM8_9FLAO</name>
<gene>
    <name evidence="2" type="ORF">NOX80_18370</name>
</gene>
<keyword evidence="1" id="KW-0472">Membrane</keyword>
<feature type="transmembrane region" description="Helical" evidence="1">
    <location>
        <begin position="55"/>
        <end position="79"/>
    </location>
</feature>
<feature type="transmembrane region" description="Helical" evidence="1">
    <location>
        <begin position="100"/>
        <end position="119"/>
    </location>
</feature>
<feature type="transmembrane region" description="Helical" evidence="1">
    <location>
        <begin position="12"/>
        <end position="35"/>
    </location>
</feature>
<dbReference type="EMBL" id="CP101751">
    <property type="protein sequence ID" value="UUC45572.1"/>
    <property type="molecule type" value="Genomic_DNA"/>
</dbReference>
<evidence type="ECO:0000313" key="2">
    <source>
        <dbReference type="EMBL" id="UUC45572.1"/>
    </source>
</evidence>
<keyword evidence="3" id="KW-1185">Reference proteome</keyword>
<proteinExistence type="predicted"/>
<evidence type="ECO:0008006" key="4">
    <source>
        <dbReference type="Google" id="ProtNLM"/>
    </source>
</evidence>
<organism evidence="2 3">
    <name type="scientific">Flavobacterium cerinum</name>
    <dbReference type="NCBI Taxonomy" id="2502784"/>
    <lineage>
        <taxon>Bacteria</taxon>
        <taxon>Pseudomonadati</taxon>
        <taxon>Bacteroidota</taxon>
        <taxon>Flavobacteriia</taxon>
        <taxon>Flavobacteriales</taxon>
        <taxon>Flavobacteriaceae</taxon>
        <taxon>Flavobacterium</taxon>
    </lineage>
</organism>
<keyword evidence="1" id="KW-0812">Transmembrane</keyword>
<dbReference type="Proteomes" id="UP001059844">
    <property type="component" value="Chromosome"/>
</dbReference>
<feature type="transmembrane region" description="Helical" evidence="1">
    <location>
        <begin position="125"/>
        <end position="147"/>
    </location>
</feature>
<evidence type="ECO:0000313" key="3">
    <source>
        <dbReference type="Proteomes" id="UP001059844"/>
    </source>
</evidence>
<evidence type="ECO:0000256" key="1">
    <source>
        <dbReference type="SAM" id="Phobius"/>
    </source>
</evidence>
<sequence length="153" mass="18013">MFNFEDFNKLELTYKAAFLTIVSAMPSFFVSIYLFKPSLIGLVGDNPFSDIDFYFIISLCFCLSLTWFMLTLFYTQLLFDYLDKTENNGKPSEIKDVFRANTIIAVIYLNILILVNYIIKYDFIYFVIGAYSYILFLVLKIIIAKIYSYLRKK</sequence>